<feature type="domain" description="JmjC" evidence="3">
    <location>
        <begin position="328"/>
        <end position="493"/>
    </location>
</feature>
<dbReference type="PANTHER" id="PTHR12461:SF98">
    <property type="entry name" value="CUPIN-LIKE DOMAIN-CONTAINING PROTEIN"/>
    <property type="match status" value="1"/>
</dbReference>
<evidence type="ECO:0000256" key="1">
    <source>
        <dbReference type="SAM" id="MobiDB-lite"/>
    </source>
</evidence>
<keyword evidence="5" id="KW-1185">Reference proteome</keyword>
<dbReference type="PANTHER" id="PTHR12461">
    <property type="entry name" value="HYPOXIA-INDUCIBLE FACTOR 1 ALPHA INHIBITOR-RELATED"/>
    <property type="match status" value="1"/>
</dbReference>
<dbReference type="EMBL" id="CAICTM010000978">
    <property type="protein sequence ID" value="CAB9518992.1"/>
    <property type="molecule type" value="Genomic_DNA"/>
</dbReference>
<dbReference type="InterPro" id="IPR014710">
    <property type="entry name" value="RmlC-like_jellyroll"/>
</dbReference>
<proteinExistence type="predicted"/>
<keyword evidence="2" id="KW-0472">Membrane</keyword>
<reference evidence="4" key="1">
    <citation type="submission" date="2020-06" db="EMBL/GenBank/DDBJ databases">
        <authorList>
            <consortium name="Plant Systems Biology data submission"/>
        </authorList>
    </citation>
    <scope>NUCLEOTIDE SEQUENCE</scope>
    <source>
        <strain evidence="4">D6</strain>
    </source>
</reference>
<sequence length="508" mass="59064">MPKRPASPNAMNSNNALQKTPIFLILLGLSAILLLTVPVMYSQLETISRDDDLMQLGSSGGDGMRQDEALRRFRKQQKKKRRREKRNHNMDIPVGMSMGGGGGDNPKFLQNIRDFAKWKHQEAQRRKQRGLLSSREEFEANGGYGNDNLKDLKEHVRQTLRVPDRPSPPDVPYDIYNCPAHPPPKYPYAWNALKVLGHWNPDDTELPPTIHQSLCVFDWETDQEKAYTYREKQVPFVMQNVPEIMKTSMRWMSEGYLDKLLGDEAVRNEHSRNNHFMYWKTRYPQPDYEPPTEFVKLTYPEWKQKARKLDDQFGTKDTKLQQVDKEHWYFRLNCMLEQHGVFYEELPFFDPSLGETMTMIDPNQHRGINCRFGMKGVIAETHFDSSANFITLMGGQRRYILAHPSQCPNMELYPQQHPSGRHSSVNWSTAAKEFEHVDRPFSHAQVNEIVMQAGDLLFLPTYWFHFIVSLNLNYQCNSRSGVSHEYDDFIAECGFGASTKQQRRGGHL</sequence>
<dbReference type="SUPFAM" id="SSF51197">
    <property type="entry name" value="Clavaminate synthase-like"/>
    <property type="match status" value="1"/>
</dbReference>
<dbReference type="InterPro" id="IPR041667">
    <property type="entry name" value="Cupin_8"/>
</dbReference>
<dbReference type="Proteomes" id="UP001153069">
    <property type="component" value="Unassembled WGS sequence"/>
</dbReference>
<feature type="compositionally biased region" description="Basic residues" evidence="1">
    <location>
        <begin position="74"/>
        <end position="86"/>
    </location>
</feature>
<organism evidence="4 5">
    <name type="scientific">Seminavis robusta</name>
    <dbReference type="NCBI Taxonomy" id="568900"/>
    <lineage>
        <taxon>Eukaryota</taxon>
        <taxon>Sar</taxon>
        <taxon>Stramenopiles</taxon>
        <taxon>Ochrophyta</taxon>
        <taxon>Bacillariophyta</taxon>
        <taxon>Bacillariophyceae</taxon>
        <taxon>Bacillariophycidae</taxon>
        <taxon>Naviculales</taxon>
        <taxon>Naviculaceae</taxon>
        <taxon>Seminavis</taxon>
    </lineage>
</organism>
<evidence type="ECO:0000313" key="4">
    <source>
        <dbReference type="EMBL" id="CAB9518992.1"/>
    </source>
</evidence>
<dbReference type="Pfam" id="PF13621">
    <property type="entry name" value="Cupin_8"/>
    <property type="match status" value="1"/>
</dbReference>
<evidence type="ECO:0000313" key="5">
    <source>
        <dbReference type="Proteomes" id="UP001153069"/>
    </source>
</evidence>
<keyword evidence="2" id="KW-0812">Transmembrane</keyword>
<gene>
    <name evidence="4" type="ORF">SEMRO_980_G227340.1</name>
</gene>
<name>A0A9N8ECN3_9STRA</name>
<dbReference type="Gene3D" id="2.60.120.10">
    <property type="entry name" value="Jelly Rolls"/>
    <property type="match status" value="1"/>
</dbReference>
<feature type="transmembrane region" description="Helical" evidence="2">
    <location>
        <begin position="21"/>
        <end position="41"/>
    </location>
</feature>
<accession>A0A9N8ECN3</accession>
<dbReference type="PROSITE" id="PS51184">
    <property type="entry name" value="JMJC"/>
    <property type="match status" value="1"/>
</dbReference>
<dbReference type="InterPro" id="IPR003347">
    <property type="entry name" value="JmjC_dom"/>
</dbReference>
<dbReference type="AlphaFoldDB" id="A0A9N8ECN3"/>
<protein>
    <submittedName>
        <fullName evidence="4">Hypoxia-inducible factor 1-alpha inhibitor</fullName>
    </submittedName>
</protein>
<keyword evidence="2" id="KW-1133">Transmembrane helix</keyword>
<comment type="caution">
    <text evidence="4">The sequence shown here is derived from an EMBL/GenBank/DDBJ whole genome shotgun (WGS) entry which is preliminary data.</text>
</comment>
<feature type="region of interest" description="Disordered" evidence="1">
    <location>
        <begin position="74"/>
        <end position="101"/>
    </location>
</feature>
<evidence type="ECO:0000256" key="2">
    <source>
        <dbReference type="SAM" id="Phobius"/>
    </source>
</evidence>
<evidence type="ECO:0000259" key="3">
    <source>
        <dbReference type="PROSITE" id="PS51184"/>
    </source>
</evidence>
<dbReference type="OrthoDB" id="415358at2759"/>